<accession>A0AAD3SJF8</accession>
<reference evidence="2" key="1">
    <citation type="submission" date="2023-05" db="EMBL/GenBank/DDBJ databases">
        <title>Nepenthes gracilis genome sequencing.</title>
        <authorList>
            <person name="Fukushima K."/>
        </authorList>
    </citation>
    <scope>NUCLEOTIDE SEQUENCE</scope>
    <source>
        <strain evidence="2">SING2019-196</strain>
    </source>
</reference>
<sequence length="300" mass="32630">MPRNGSLDVLGPGPSSNAATTAPTAIPTSSRLIPGVVQANIATAFIVDSTSSQLRSGKNLVTLNVEQDATSNPKNMAPGEALTYAIGQDYATDAVSLELVVDNQMEILPPDDKDEECHVALVLKDNHADVDQTLTMNFWILWLWMCKRIPQMSGRPPEVLEILLKEPSSVQRTKLTVRADEESCIEPVENSLSRIGMDSQPPPLDLTKEVAPLSSGNIPSQLIDRPTTMKKGLVEAELGLNPWGEFVLLAVLGRNGCPDLNDRVGSVGRNEYWAEFLLTSKDDLFFYVSLLMGTLMGLKA</sequence>
<name>A0AAD3SJF8_NEPGR</name>
<dbReference type="EMBL" id="BSYO01000011">
    <property type="protein sequence ID" value="GMH11736.1"/>
    <property type="molecule type" value="Genomic_DNA"/>
</dbReference>
<feature type="region of interest" description="Disordered" evidence="1">
    <location>
        <begin position="1"/>
        <end position="23"/>
    </location>
</feature>
<keyword evidence="3" id="KW-1185">Reference proteome</keyword>
<evidence type="ECO:0000313" key="2">
    <source>
        <dbReference type="EMBL" id="GMH11736.1"/>
    </source>
</evidence>
<organism evidence="2 3">
    <name type="scientific">Nepenthes gracilis</name>
    <name type="common">Slender pitcher plant</name>
    <dbReference type="NCBI Taxonomy" id="150966"/>
    <lineage>
        <taxon>Eukaryota</taxon>
        <taxon>Viridiplantae</taxon>
        <taxon>Streptophyta</taxon>
        <taxon>Embryophyta</taxon>
        <taxon>Tracheophyta</taxon>
        <taxon>Spermatophyta</taxon>
        <taxon>Magnoliopsida</taxon>
        <taxon>eudicotyledons</taxon>
        <taxon>Gunneridae</taxon>
        <taxon>Pentapetalae</taxon>
        <taxon>Caryophyllales</taxon>
        <taxon>Nepenthaceae</taxon>
        <taxon>Nepenthes</taxon>
    </lineage>
</organism>
<evidence type="ECO:0000313" key="3">
    <source>
        <dbReference type="Proteomes" id="UP001279734"/>
    </source>
</evidence>
<protein>
    <submittedName>
        <fullName evidence="2">Uncharacterized protein</fullName>
    </submittedName>
</protein>
<dbReference type="Proteomes" id="UP001279734">
    <property type="component" value="Unassembled WGS sequence"/>
</dbReference>
<dbReference type="AlphaFoldDB" id="A0AAD3SJF8"/>
<feature type="compositionally biased region" description="Low complexity" evidence="1">
    <location>
        <begin position="12"/>
        <end position="23"/>
    </location>
</feature>
<comment type="caution">
    <text evidence="2">The sequence shown here is derived from an EMBL/GenBank/DDBJ whole genome shotgun (WGS) entry which is preliminary data.</text>
</comment>
<evidence type="ECO:0000256" key="1">
    <source>
        <dbReference type="SAM" id="MobiDB-lite"/>
    </source>
</evidence>
<proteinExistence type="predicted"/>
<gene>
    <name evidence="2" type="ORF">Nepgr_013577</name>
</gene>